<evidence type="ECO:0000313" key="3">
    <source>
        <dbReference type="Proteomes" id="UP000186905"/>
    </source>
</evidence>
<feature type="signal peptide" evidence="1">
    <location>
        <begin position="1"/>
        <end position="18"/>
    </location>
</feature>
<organism evidence="2 3">
    <name type="scientific">Photobacterium proteolyticum</name>
    <dbReference type="NCBI Taxonomy" id="1903952"/>
    <lineage>
        <taxon>Bacteria</taxon>
        <taxon>Pseudomonadati</taxon>
        <taxon>Pseudomonadota</taxon>
        <taxon>Gammaproteobacteria</taxon>
        <taxon>Vibrionales</taxon>
        <taxon>Vibrionaceae</taxon>
        <taxon>Photobacterium</taxon>
    </lineage>
</organism>
<dbReference type="AlphaFoldDB" id="A0A1Q9GD47"/>
<dbReference type="Proteomes" id="UP000186905">
    <property type="component" value="Unassembled WGS sequence"/>
</dbReference>
<reference evidence="2 3" key="1">
    <citation type="submission" date="2016-09" db="EMBL/GenBank/DDBJ databases">
        <title>Photobacterium proteolyticum sp. nov. a protease producing bacterium isolated from ocean sediments of Laizhou Bay.</title>
        <authorList>
            <person name="Li Y."/>
        </authorList>
    </citation>
    <scope>NUCLEOTIDE SEQUENCE [LARGE SCALE GENOMIC DNA]</scope>
    <source>
        <strain evidence="2 3">13-12</strain>
    </source>
</reference>
<accession>A0A1Q9GD47</accession>
<dbReference type="OrthoDB" id="1367364at2"/>
<dbReference type="RefSeq" id="WP_075767262.1">
    <property type="nucleotide sequence ID" value="NZ_MJIL01000092.1"/>
</dbReference>
<keyword evidence="3" id="KW-1185">Reference proteome</keyword>
<feature type="chain" id="PRO_5012322163" description="DUF4019 domain-containing protein" evidence="1">
    <location>
        <begin position="19"/>
        <end position="142"/>
    </location>
</feature>
<dbReference type="EMBL" id="MJIL01000092">
    <property type="protein sequence ID" value="OLQ72286.1"/>
    <property type="molecule type" value="Genomic_DNA"/>
</dbReference>
<keyword evidence="1" id="KW-0732">Signal</keyword>
<proteinExistence type="predicted"/>
<sequence length="142" mass="16485">MKKLMIVIMLFLPSLVFASDYDQISKQLFSKIKTGEYEEAMNSLYDTNPWVSKNSDQVINIKAQLSSLDGLVGKYLFHELISEEKVGTHFVHLIYMVGYERQPLRFELQLYKVGSTWRFQSFSFDADLQEDIGKLANMKLVD</sequence>
<gene>
    <name evidence="2" type="ORF">BIT28_25065</name>
</gene>
<comment type="caution">
    <text evidence="2">The sequence shown here is derived from an EMBL/GenBank/DDBJ whole genome shotgun (WGS) entry which is preliminary data.</text>
</comment>
<evidence type="ECO:0000256" key="1">
    <source>
        <dbReference type="SAM" id="SignalP"/>
    </source>
</evidence>
<evidence type="ECO:0008006" key="4">
    <source>
        <dbReference type="Google" id="ProtNLM"/>
    </source>
</evidence>
<name>A0A1Q9GD47_9GAMM</name>
<protein>
    <recommendedName>
        <fullName evidence="4">DUF4019 domain-containing protein</fullName>
    </recommendedName>
</protein>
<evidence type="ECO:0000313" key="2">
    <source>
        <dbReference type="EMBL" id="OLQ72286.1"/>
    </source>
</evidence>